<dbReference type="InterPro" id="IPR006242">
    <property type="entry name" value="ModD"/>
</dbReference>
<dbReference type="PIRSF" id="PIRSF006250">
    <property type="entry name" value="NadC_ModD"/>
    <property type="match status" value="1"/>
</dbReference>
<comment type="similarity">
    <text evidence="1 5">Belongs to the NadC/ModD family.</text>
</comment>
<dbReference type="InterPro" id="IPR027277">
    <property type="entry name" value="NadC/ModD"/>
</dbReference>
<dbReference type="CDD" id="cd01573">
    <property type="entry name" value="modD_like"/>
    <property type="match status" value="1"/>
</dbReference>
<organism evidence="8 9">
    <name type="scientific">Ignatzschineria ureiclastica</name>
    <dbReference type="NCBI Taxonomy" id="472582"/>
    <lineage>
        <taxon>Bacteria</taxon>
        <taxon>Pseudomonadati</taxon>
        <taxon>Pseudomonadota</taxon>
        <taxon>Gammaproteobacteria</taxon>
        <taxon>Cardiobacteriales</taxon>
        <taxon>Ignatzschineriaceae</taxon>
        <taxon>Ignatzschineria</taxon>
    </lineage>
</organism>
<dbReference type="InterPro" id="IPR022412">
    <property type="entry name" value="Quinolinate_PRibosylTrfase_N"/>
</dbReference>
<dbReference type="GO" id="GO:0034213">
    <property type="term" value="P:quinolinate catabolic process"/>
    <property type="evidence" value="ECO:0007669"/>
    <property type="project" value="TreeGrafter"/>
</dbReference>
<name>A0A2U2AEG5_9GAMM</name>
<dbReference type="Pfam" id="PF01729">
    <property type="entry name" value="QRPTase_C"/>
    <property type="match status" value="1"/>
</dbReference>
<dbReference type="RefSeq" id="WP_109189599.1">
    <property type="nucleotide sequence ID" value="NZ_BMYA01000002.1"/>
</dbReference>
<dbReference type="InterPro" id="IPR037128">
    <property type="entry name" value="Quinolinate_PRibosylTase_N_sf"/>
</dbReference>
<dbReference type="InterPro" id="IPR002638">
    <property type="entry name" value="Quinolinate_PRibosylTrfase_C"/>
</dbReference>
<dbReference type="Pfam" id="PF02749">
    <property type="entry name" value="QRPTase_N"/>
    <property type="match status" value="1"/>
</dbReference>
<dbReference type="Gene3D" id="3.20.20.70">
    <property type="entry name" value="Aldolase class I"/>
    <property type="match status" value="1"/>
</dbReference>
<dbReference type="InterPro" id="IPR013785">
    <property type="entry name" value="Aldolase_TIM"/>
</dbReference>
<dbReference type="PANTHER" id="PTHR32179:SF4">
    <property type="entry name" value="PYROPHOSPHORYLASE MODD-RELATED"/>
    <property type="match status" value="1"/>
</dbReference>
<dbReference type="GO" id="GO:0004514">
    <property type="term" value="F:nicotinate-nucleotide diphosphorylase (carboxylating) activity"/>
    <property type="evidence" value="ECO:0007669"/>
    <property type="project" value="InterPro"/>
</dbReference>
<evidence type="ECO:0000313" key="8">
    <source>
        <dbReference type="EMBL" id="PWD80949.1"/>
    </source>
</evidence>
<dbReference type="FunFam" id="3.20.20.70:FF:000030">
    <property type="entry name" value="Nicotinate-nucleotide pyrophosphorylase, carboxylating"/>
    <property type="match status" value="1"/>
</dbReference>
<evidence type="ECO:0000259" key="7">
    <source>
        <dbReference type="Pfam" id="PF02749"/>
    </source>
</evidence>
<dbReference type="OrthoDB" id="8216773at2"/>
<feature type="domain" description="Quinolinate phosphoribosyl transferase N-terminal" evidence="7">
    <location>
        <begin position="20"/>
        <end position="103"/>
    </location>
</feature>
<dbReference type="GO" id="GO:0009435">
    <property type="term" value="P:NAD+ biosynthetic process"/>
    <property type="evidence" value="ECO:0007669"/>
    <property type="project" value="InterPro"/>
</dbReference>
<sequence length="282" mass="31310">MFISTEFVDRLIHEDLPYIDLTSSLLGISKQRARIEYRSRESGVIAGIDVILKMFQQCQITPIEYQQNGEFITPNGLLISGEGSAEAIHTVWKIGQNVLDYSCGIASYTAKMAHICRQSPKPIALLTTRKNIPGTKLLAINAIMAGGAVPHRLGLSETILIFKQHRAFFPNDQSLANKIQEIKHLTCEKHIVMEADTVEEAERFIAMGADIIQFDKLTPKALKEASYSLKSKHPTLRILAAGGINLQNITEYIEADIEGIVTTAPYYAKPLDIKVDITPLSF</sequence>
<dbReference type="AlphaFoldDB" id="A0A2U2AEG5"/>
<dbReference type="Gene3D" id="3.90.1170.20">
    <property type="entry name" value="Quinolinate phosphoribosyl transferase, N-terminal domain"/>
    <property type="match status" value="1"/>
</dbReference>
<evidence type="ECO:0000256" key="5">
    <source>
        <dbReference type="PIRNR" id="PIRNR006250"/>
    </source>
</evidence>
<evidence type="ECO:0000256" key="4">
    <source>
        <dbReference type="ARBA" id="ARBA00022679"/>
    </source>
</evidence>
<dbReference type="SUPFAM" id="SSF54675">
    <property type="entry name" value="Nicotinate/Quinolinate PRTase N-terminal domain-like"/>
    <property type="match status" value="1"/>
</dbReference>
<protein>
    <recommendedName>
        <fullName evidence="2">Putative pyrophosphorylase ModD</fullName>
    </recommendedName>
</protein>
<feature type="domain" description="Quinolinate phosphoribosyl transferase C-terminal" evidence="6">
    <location>
        <begin position="105"/>
        <end position="276"/>
    </location>
</feature>
<evidence type="ECO:0000256" key="2">
    <source>
        <dbReference type="ARBA" id="ARBA00019205"/>
    </source>
</evidence>
<reference evidence="9" key="1">
    <citation type="submission" date="2018-05" db="EMBL/GenBank/DDBJ databases">
        <title>Ignatzschineria dubaiensis sp. nov., isolated from necrotic foot tissues of dromedaries (Camelus dromedarius) and associated maggots in Dubai, United Arab Emirates.</title>
        <authorList>
            <person name="Tsang C.C."/>
            <person name="Tang J.Y.M."/>
            <person name="Fong J.Y.H."/>
            <person name="Kinne J."/>
            <person name="Lee H.H."/>
            <person name="Joseph M."/>
            <person name="Jose S."/>
            <person name="Schuster R.K."/>
            <person name="Tang Y."/>
            <person name="Sivakumar S."/>
            <person name="Chen J.H.K."/>
            <person name="Teng J.L.L."/>
            <person name="Lau S.K.P."/>
            <person name="Wernery U."/>
            <person name="Woo P.C.Y."/>
        </authorList>
    </citation>
    <scope>NUCLEOTIDE SEQUENCE [LARGE SCALE GENOMIC DNA]</scope>
    <source>
        <strain evidence="9">KCTC 22644</strain>
    </source>
</reference>
<gene>
    <name evidence="8" type="primary">modD</name>
    <name evidence="8" type="ORF">DC083_07555</name>
</gene>
<proteinExistence type="inferred from homology"/>
<keyword evidence="3 5" id="KW-0328">Glycosyltransferase</keyword>
<dbReference type="GO" id="GO:0005737">
    <property type="term" value="C:cytoplasm"/>
    <property type="evidence" value="ECO:0007669"/>
    <property type="project" value="TreeGrafter"/>
</dbReference>
<dbReference type="SUPFAM" id="SSF51690">
    <property type="entry name" value="Nicotinate/Quinolinate PRTase C-terminal domain-like"/>
    <property type="match status" value="1"/>
</dbReference>
<dbReference type="Proteomes" id="UP000245020">
    <property type="component" value="Unassembled WGS sequence"/>
</dbReference>
<evidence type="ECO:0000256" key="3">
    <source>
        <dbReference type="ARBA" id="ARBA00022676"/>
    </source>
</evidence>
<evidence type="ECO:0000259" key="6">
    <source>
        <dbReference type="Pfam" id="PF01729"/>
    </source>
</evidence>
<keyword evidence="4 5" id="KW-0808">Transferase</keyword>
<dbReference type="InterPro" id="IPR036068">
    <property type="entry name" value="Nicotinate_pribotase-like_C"/>
</dbReference>
<accession>A0A2U2AEG5</accession>
<keyword evidence="9" id="KW-1185">Reference proteome</keyword>
<dbReference type="NCBIfam" id="TIGR01334">
    <property type="entry name" value="modD"/>
    <property type="match status" value="1"/>
</dbReference>
<evidence type="ECO:0000256" key="1">
    <source>
        <dbReference type="ARBA" id="ARBA00009400"/>
    </source>
</evidence>
<dbReference type="PANTHER" id="PTHR32179">
    <property type="entry name" value="NICOTINATE-NUCLEOTIDE PYROPHOSPHORYLASE [CARBOXYLATING]"/>
    <property type="match status" value="1"/>
</dbReference>
<evidence type="ECO:0000313" key="9">
    <source>
        <dbReference type="Proteomes" id="UP000245020"/>
    </source>
</evidence>
<comment type="caution">
    <text evidence="8">The sequence shown here is derived from an EMBL/GenBank/DDBJ whole genome shotgun (WGS) entry which is preliminary data.</text>
</comment>
<dbReference type="EMBL" id="QEWQ01000004">
    <property type="protein sequence ID" value="PWD80949.1"/>
    <property type="molecule type" value="Genomic_DNA"/>
</dbReference>